<dbReference type="Pfam" id="PF13410">
    <property type="entry name" value="GST_C_2"/>
    <property type="match status" value="1"/>
</dbReference>
<dbReference type="InterPro" id="IPR036282">
    <property type="entry name" value="Glutathione-S-Trfase_C_sf"/>
</dbReference>
<protein>
    <submittedName>
        <fullName evidence="3">Glutathione S-transferase C-terminal domain-containing protein</fullName>
    </submittedName>
</protein>
<dbReference type="PROSITE" id="PS50404">
    <property type="entry name" value="GST_NTER"/>
    <property type="match status" value="1"/>
</dbReference>
<dbReference type="PROSITE" id="PS50405">
    <property type="entry name" value="GST_CTER"/>
    <property type="match status" value="1"/>
</dbReference>
<dbReference type="Gene3D" id="3.40.30.10">
    <property type="entry name" value="Glutaredoxin"/>
    <property type="match status" value="1"/>
</dbReference>
<name>A0ABT0PKF0_9GAMM</name>
<reference evidence="3 4" key="1">
    <citation type="submission" date="2022-05" db="EMBL/GenBank/DDBJ databases">
        <authorList>
            <person name="Park J.-S."/>
        </authorList>
    </citation>
    <scope>NUCLEOTIDE SEQUENCE [LARGE SCALE GENOMIC DNA]</scope>
    <source>
        <strain evidence="3 4">2012CJ34-2</strain>
    </source>
</reference>
<accession>A0ABT0PKF0</accession>
<organism evidence="3 4">
    <name type="scientific">Parendozoicomonas callyspongiae</name>
    <dbReference type="NCBI Taxonomy" id="2942213"/>
    <lineage>
        <taxon>Bacteria</taxon>
        <taxon>Pseudomonadati</taxon>
        <taxon>Pseudomonadota</taxon>
        <taxon>Gammaproteobacteria</taxon>
        <taxon>Oceanospirillales</taxon>
        <taxon>Endozoicomonadaceae</taxon>
        <taxon>Parendozoicomonas</taxon>
    </lineage>
</organism>
<dbReference type="EMBL" id="JAMFLX010000035">
    <property type="protein sequence ID" value="MCL6271872.1"/>
    <property type="molecule type" value="Genomic_DNA"/>
</dbReference>
<comment type="caution">
    <text evidence="3">The sequence shown here is derived from an EMBL/GenBank/DDBJ whole genome shotgun (WGS) entry which is preliminary data.</text>
</comment>
<dbReference type="Gene3D" id="1.20.1050.10">
    <property type="match status" value="1"/>
</dbReference>
<dbReference type="CDD" id="cd00570">
    <property type="entry name" value="GST_N_family"/>
    <property type="match status" value="1"/>
</dbReference>
<keyword evidence="4" id="KW-1185">Reference proteome</keyword>
<dbReference type="Pfam" id="PF02798">
    <property type="entry name" value="GST_N"/>
    <property type="match status" value="1"/>
</dbReference>
<dbReference type="SUPFAM" id="SSF47616">
    <property type="entry name" value="GST C-terminal domain-like"/>
    <property type="match status" value="1"/>
</dbReference>
<dbReference type="Proteomes" id="UP001203338">
    <property type="component" value="Unassembled WGS sequence"/>
</dbReference>
<evidence type="ECO:0000259" key="1">
    <source>
        <dbReference type="PROSITE" id="PS50404"/>
    </source>
</evidence>
<sequence>MKLYISSVTPVSVMIRLVMAAKQLDQEIINLSAGRDEVPSRVKELPSLVTDDLCLAQPLAILEYLEECYSDMALYPADIAQRAAVRSFVHVIARDLLHWEHSLSSRYMEQELGMDKASQRDWLMLCLKEGFSHLEHLLATQARTGTYCFGEQVTVADLALLPQVLFARKAGLSMHTYPHIERICDNCLELEWCQRILGDS</sequence>
<gene>
    <name evidence="3" type="ORF">M3P05_18295</name>
</gene>
<dbReference type="PANTHER" id="PTHR42673">
    <property type="entry name" value="MALEYLACETOACETATE ISOMERASE"/>
    <property type="match status" value="1"/>
</dbReference>
<dbReference type="SUPFAM" id="SSF52833">
    <property type="entry name" value="Thioredoxin-like"/>
    <property type="match status" value="1"/>
</dbReference>
<dbReference type="RefSeq" id="WP_249701536.1">
    <property type="nucleotide sequence ID" value="NZ_JAMFLX010000035.1"/>
</dbReference>
<proteinExistence type="predicted"/>
<dbReference type="InterPro" id="IPR004045">
    <property type="entry name" value="Glutathione_S-Trfase_N"/>
</dbReference>
<dbReference type="InterPro" id="IPR036249">
    <property type="entry name" value="Thioredoxin-like_sf"/>
</dbReference>
<evidence type="ECO:0000313" key="3">
    <source>
        <dbReference type="EMBL" id="MCL6271872.1"/>
    </source>
</evidence>
<feature type="domain" description="GST C-terminal" evidence="2">
    <location>
        <begin position="78"/>
        <end position="200"/>
    </location>
</feature>
<evidence type="ECO:0000259" key="2">
    <source>
        <dbReference type="PROSITE" id="PS50405"/>
    </source>
</evidence>
<dbReference type="InterPro" id="IPR010987">
    <property type="entry name" value="Glutathione-S-Trfase_C-like"/>
</dbReference>
<evidence type="ECO:0000313" key="4">
    <source>
        <dbReference type="Proteomes" id="UP001203338"/>
    </source>
</evidence>
<dbReference type="PANTHER" id="PTHR42673:SF4">
    <property type="entry name" value="MALEYLACETOACETATE ISOMERASE"/>
    <property type="match status" value="1"/>
</dbReference>
<feature type="domain" description="GST N-terminal" evidence="1">
    <location>
        <begin position="1"/>
        <end position="73"/>
    </location>
</feature>